<protein>
    <submittedName>
        <fullName evidence="1">Uncharacterized protein</fullName>
    </submittedName>
</protein>
<accession>A0AAV4VHB2</accession>
<dbReference type="AlphaFoldDB" id="A0AAV4VHB2"/>
<keyword evidence="2" id="KW-1185">Reference proteome</keyword>
<proteinExistence type="predicted"/>
<evidence type="ECO:0000313" key="2">
    <source>
        <dbReference type="Proteomes" id="UP001054837"/>
    </source>
</evidence>
<name>A0AAV4VHB2_9ARAC</name>
<evidence type="ECO:0000313" key="1">
    <source>
        <dbReference type="EMBL" id="GIY68865.1"/>
    </source>
</evidence>
<dbReference type="Proteomes" id="UP001054837">
    <property type="component" value="Unassembled WGS sequence"/>
</dbReference>
<dbReference type="EMBL" id="BPLQ01012963">
    <property type="protein sequence ID" value="GIY68865.1"/>
    <property type="molecule type" value="Genomic_DNA"/>
</dbReference>
<sequence>MHTTIGIQSASFCIIVTYTSKGWWVSKGGFTSLGGSDPLHQGERENWTGMFPIRWAITCDMAWTYPLLTGPFCDTRVDSRIISHC</sequence>
<organism evidence="1 2">
    <name type="scientific">Caerostris darwini</name>
    <dbReference type="NCBI Taxonomy" id="1538125"/>
    <lineage>
        <taxon>Eukaryota</taxon>
        <taxon>Metazoa</taxon>
        <taxon>Ecdysozoa</taxon>
        <taxon>Arthropoda</taxon>
        <taxon>Chelicerata</taxon>
        <taxon>Arachnida</taxon>
        <taxon>Araneae</taxon>
        <taxon>Araneomorphae</taxon>
        <taxon>Entelegynae</taxon>
        <taxon>Araneoidea</taxon>
        <taxon>Araneidae</taxon>
        <taxon>Caerostris</taxon>
    </lineage>
</organism>
<reference evidence="1 2" key="1">
    <citation type="submission" date="2021-06" db="EMBL/GenBank/DDBJ databases">
        <title>Caerostris darwini draft genome.</title>
        <authorList>
            <person name="Kono N."/>
            <person name="Arakawa K."/>
        </authorList>
    </citation>
    <scope>NUCLEOTIDE SEQUENCE [LARGE SCALE GENOMIC DNA]</scope>
</reference>
<gene>
    <name evidence="1" type="ORF">CDAR_40991</name>
</gene>
<comment type="caution">
    <text evidence="1">The sequence shown here is derived from an EMBL/GenBank/DDBJ whole genome shotgun (WGS) entry which is preliminary data.</text>
</comment>